<dbReference type="Proteomes" id="UP000799770">
    <property type="component" value="Unassembled WGS sequence"/>
</dbReference>
<name>A0A6A5ZKE9_9PLEO</name>
<dbReference type="InterPro" id="IPR010730">
    <property type="entry name" value="HET"/>
</dbReference>
<accession>A0A6A5ZKE9</accession>
<gene>
    <name evidence="2" type="ORF">BDV96DRAFT_343208</name>
</gene>
<dbReference type="PANTHER" id="PTHR24148:SF79">
    <property type="entry name" value="HETEROKARYON INCOMPATIBILITY DOMAIN-CONTAINING PROTEIN"/>
    <property type="match status" value="1"/>
</dbReference>
<sequence>MASTSFRYEPLASDDCFRLLRLKDTQPGHDLYEVEIELFDARFHEAPDYEAISYAWGDESANIVISCNGRPLVITPVVASILQALRHQDSIKTLWIDAICIDQSSIAEKNVQVPRMDTIYRDAQKVWIWLGRGSYEAYIAFDFLSQMPKGTRSGDPARQEKLGGIYTLYTENVRNLRGYYDPVDTNFIFDIINLPWFHRTWTVQEVVLAKSPILLLGSKCLPWRHFVRCLEQLQDLERNEIIASQHNTLSNPASYYDEVEWYTKISHLRSFMSVPLNVLRRRLSRDPKDKIYGVYGILSNQEILRLPRVDYAKSVQEIYAETARTVIVNEQRLDVLYLTHLPPTLPDLPSWAPDWSNTGFIQPFDYTNTGPLTARRRASWTFDGPKLKVSASIVGEVRDVAVSTSNAGTDFRAGYSVTMNYGSPGEHQARLPMVCELVKTMQAWVRFDNVNRPSLETLFQKVIENIWPERYFGVTISSAMSRWIYILDAAGIDSNLPALVEEAKSRNESLLNSMKEHYMGMLGCSNHVQDWPDELVIRLLLKLDSKDVTSLQHDIALLTYQRTLLRTSNDDLGLGPRACSTGDDIALIDGLHFPFVLRKCGEHHRILGPAFIDGIENDELWDRLERKTITII</sequence>
<protein>
    <submittedName>
        <fullName evidence="2">Heterokaryon incompatibility protein-domain-containing protein</fullName>
    </submittedName>
</protein>
<organism evidence="2 3">
    <name type="scientific">Lophiotrema nucula</name>
    <dbReference type="NCBI Taxonomy" id="690887"/>
    <lineage>
        <taxon>Eukaryota</taxon>
        <taxon>Fungi</taxon>
        <taxon>Dikarya</taxon>
        <taxon>Ascomycota</taxon>
        <taxon>Pezizomycotina</taxon>
        <taxon>Dothideomycetes</taxon>
        <taxon>Pleosporomycetidae</taxon>
        <taxon>Pleosporales</taxon>
        <taxon>Lophiotremataceae</taxon>
        <taxon>Lophiotrema</taxon>
    </lineage>
</organism>
<dbReference type="Pfam" id="PF06985">
    <property type="entry name" value="HET"/>
    <property type="match status" value="1"/>
</dbReference>
<dbReference type="OrthoDB" id="194358at2759"/>
<evidence type="ECO:0000313" key="3">
    <source>
        <dbReference type="Proteomes" id="UP000799770"/>
    </source>
</evidence>
<dbReference type="Pfam" id="PF26639">
    <property type="entry name" value="Het-6_barrel"/>
    <property type="match status" value="1"/>
</dbReference>
<dbReference type="InterPro" id="IPR052895">
    <property type="entry name" value="HetReg/Transcr_Mod"/>
</dbReference>
<reference evidence="2" key="1">
    <citation type="journal article" date="2020" name="Stud. Mycol.">
        <title>101 Dothideomycetes genomes: a test case for predicting lifestyles and emergence of pathogens.</title>
        <authorList>
            <person name="Haridas S."/>
            <person name="Albert R."/>
            <person name="Binder M."/>
            <person name="Bloem J."/>
            <person name="Labutti K."/>
            <person name="Salamov A."/>
            <person name="Andreopoulos B."/>
            <person name="Baker S."/>
            <person name="Barry K."/>
            <person name="Bills G."/>
            <person name="Bluhm B."/>
            <person name="Cannon C."/>
            <person name="Castanera R."/>
            <person name="Culley D."/>
            <person name="Daum C."/>
            <person name="Ezra D."/>
            <person name="Gonzalez J."/>
            <person name="Henrissat B."/>
            <person name="Kuo A."/>
            <person name="Liang C."/>
            <person name="Lipzen A."/>
            <person name="Lutzoni F."/>
            <person name="Magnuson J."/>
            <person name="Mondo S."/>
            <person name="Nolan M."/>
            <person name="Ohm R."/>
            <person name="Pangilinan J."/>
            <person name="Park H.-J."/>
            <person name="Ramirez L."/>
            <person name="Alfaro M."/>
            <person name="Sun H."/>
            <person name="Tritt A."/>
            <person name="Yoshinaga Y."/>
            <person name="Zwiers L.-H."/>
            <person name="Turgeon B."/>
            <person name="Goodwin S."/>
            <person name="Spatafora J."/>
            <person name="Crous P."/>
            <person name="Grigoriev I."/>
        </authorList>
    </citation>
    <scope>NUCLEOTIDE SEQUENCE</scope>
    <source>
        <strain evidence="2">CBS 627.86</strain>
    </source>
</reference>
<dbReference type="EMBL" id="ML977315">
    <property type="protein sequence ID" value="KAF2119337.1"/>
    <property type="molecule type" value="Genomic_DNA"/>
</dbReference>
<dbReference type="AlphaFoldDB" id="A0A6A5ZKE9"/>
<evidence type="ECO:0000313" key="2">
    <source>
        <dbReference type="EMBL" id="KAF2119337.1"/>
    </source>
</evidence>
<dbReference type="PANTHER" id="PTHR24148">
    <property type="entry name" value="ANKYRIN REPEAT DOMAIN-CONTAINING PROTEIN 39 HOMOLOG-RELATED"/>
    <property type="match status" value="1"/>
</dbReference>
<proteinExistence type="predicted"/>
<feature type="domain" description="Heterokaryon incompatibility" evidence="1">
    <location>
        <begin position="49"/>
        <end position="205"/>
    </location>
</feature>
<keyword evidence="3" id="KW-1185">Reference proteome</keyword>
<evidence type="ECO:0000259" key="1">
    <source>
        <dbReference type="Pfam" id="PF06985"/>
    </source>
</evidence>